<reference evidence="1 2" key="1">
    <citation type="submission" date="2022-12" db="EMBL/GenBank/DDBJ databases">
        <title>Genomic features and morphological characterization of a novel Knufia sp. strain isolated from spacecraft assembly facility.</title>
        <authorList>
            <person name="Teixeira M."/>
            <person name="Chander A.M."/>
            <person name="Stajich J.E."/>
            <person name="Venkateswaran K."/>
        </authorList>
    </citation>
    <scope>NUCLEOTIDE SEQUENCE [LARGE SCALE GENOMIC DNA]</scope>
    <source>
        <strain evidence="1 2">FJI-L2-BK-P2</strain>
    </source>
</reference>
<gene>
    <name evidence="1" type="ORF">OHC33_006269</name>
</gene>
<accession>A0AAN8EK70</accession>
<sequence>MDVGGVGYVKLVDAEWQSSAERRAEGTVYVPESEDDDDDEFVEDDPYEMIDGCDEYNVGWMMVAAKAIGPDLYASLEVNNWHVFYRRPYEVVTH</sequence>
<evidence type="ECO:0000313" key="2">
    <source>
        <dbReference type="Proteomes" id="UP001316803"/>
    </source>
</evidence>
<dbReference type="EMBL" id="JAKLMC020000014">
    <property type="protein sequence ID" value="KAK5952677.1"/>
    <property type="molecule type" value="Genomic_DNA"/>
</dbReference>
<keyword evidence="2" id="KW-1185">Reference proteome</keyword>
<organism evidence="1 2">
    <name type="scientific">Knufia fluminis</name>
    <dbReference type="NCBI Taxonomy" id="191047"/>
    <lineage>
        <taxon>Eukaryota</taxon>
        <taxon>Fungi</taxon>
        <taxon>Dikarya</taxon>
        <taxon>Ascomycota</taxon>
        <taxon>Pezizomycotina</taxon>
        <taxon>Eurotiomycetes</taxon>
        <taxon>Chaetothyriomycetidae</taxon>
        <taxon>Chaetothyriales</taxon>
        <taxon>Trichomeriaceae</taxon>
        <taxon>Knufia</taxon>
    </lineage>
</organism>
<proteinExistence type="predicted"/>
<dbReference type="Proteomes" id="UP001316803">
    <property type="component" value="Unassembled WGS sequence"/>
</dbReference>
<dbReference type="AlphaFoldDB" id="A0AAN8EK70"/>
<protein>
    <submittedName>
        <fullName evidence="1">Uncharacterized protein</fullName>
    </submittedName>
</protein>
<comment type="caution">
    <text evidence="1">The sequence shown here is derived from an EMBL/GenBank/DDBJ whole genome shotgun (WGS) entry which is preliminary data.</text>
</comment>
<name>A0AAN8EK70_9EURO</name>
<evidence type="ECO:0000313" key="1">
    <source>
        <dbReference type="EMBL" id="KAK5952677.1"/>
    </source>
</evidence>